<name>A0A8X7R6Q7_BRACI</name>
<comment type="caution">
    <text evidence="2">The sequence shown here is derived from an EMBL/GenBank/DDBJ whole genome shotgun (WGS) entry which is preliminary data.</text>
</comment>
<accession>A0A8X7R6Q7</accession>
<protein>
    <submittedName>
        <fullName evidence="2">Uncharacterized protein</fullName>
    </submittedName>
</protein>
<sequence length="241" mass="27305">MVSGRDKGVLFRVRRSDSLAQTESGPAHLGLEDRWLDRGHRKSPPVSPQNSQFQALAPVTSASEASRIHRALQPTKCSMKVPPEESKAFMRKLHPLASPSVRRIASAGIESFEDDTSIKVTNFMRLIFFHYGREFLRSCRIFVLASSSRKNQRSYGFHVVDLWSPPIAMDRDIDTAKKSLGLKLMELGFCSFNGEACSWVTGDIKSQAFEESPSFVIAAQRDWQLRFLRQPDRFFFDETAS</sequence>
<dbReference type="EMBL" id="JAAMPC010000011">
    <property type="protein sequence ID" value="KAG2280938.1"/>
    <property type="molecule type" value="Genomic_DNA"/>
</dbReference>
<evidence type="ECO:0000313" key="3">
    <source>
        <dbReference type="Proteomes" id="UP000886595"/>
    </source>
</evidence>
<evidence type="ECO:0000256" key="1">
    <source>
        <dbReference type="SAM" id="MobiDB-lite"/>
    </source>
</evidence>
<evidence type="ECO:0000313" key="2">
    <source>
        <dbReference type="EMBL" id="KAG2280938.1"/>
    </source>
</evidence>
<dbReference type="AlphaFoldDB" id="A0A8X7R6Q7"/>
<feature type="region of interest" description="Disordered" evidence="1">
    <location>
        <begin position="21"/>
        <end position="53"/>
    </location>
</feature>
<dbReference type="OrthoDB" id="10623633at2759"/>
<organism evidence="2 3">
    <name type="scientific">Brassica carinata</name>
    <name type="common">Ethiopian mustard</name>
    <name type="synonym">Abyssinian cabbage</name>
    <dbReference type="NCBI Taxonomy" id="52824"/>
    <lineage>
        <taxon>Eukaryota</taxon>
        <taxon>Viridiplantae</taxon>
        <taxon>Streptophyta</taxon>
        <taxon>Embryophyta</taxon>
        <taxon>Tracheophyta</taxon>
        <taxon>Spermatophyta</taxon>
        <taxon>Magnoliopsida</taxon>
        <taxon>eudicotyledons</taxon>
        <taxon>Gunneridae</taxon>
        <taxon>Pentapetalae</taxon>
        <taxon>rosids</taxon>
        <taxon>malvids</taxon>
        <taxon>Brassicales</taxon>
        <taxon>Brassicaceae</taxon>
        <taxon>Brassiceae</taxon>
        <taxon>Brassica</taxon>
    </lineage>
</organism>
<gene>
    <name evidence="2" type="ORF">Bca52824_052158</name>
</gene>
<keyword evidence="3" id="KW-1185">Reference proteome</keyword>
<reference evidence="2 3" key="1">
    <citation type="submission" date="2020-02" db="EMBL/GenBank/DDBJ databases">
        <authorList>
            <person name="Ma Q."/>
            <person name="Huang Y."/>
            <person name="Song X."/>
            <person name="Pei D."/>
        </authorList>
    </citation>
    <scope>NUCLEOTIDE SEQUENCE [LARGE SCALE GENOMIC DNA]</scope>
    <source>
        <strain evidence="2">Sxm20200214</strain>
        <tissue evidence="2">Leaf</tissue>
    </source>
</reference>
<proteinExistence type="predicted"/>
<dbReference type="Proteomes" id="UP000886595">
    <property type="component" value="Unassembled WGS sequence"/>
</dbReference>